<keyword evidence="8 9" id="KW-0472">Membrane</keyword>
<feature type="repeat" description="Solcar" evidence="9">
    <location>
        <begin position="164"/>
        <end position="252"/>
    </location>
</feature>
<evidence type="ECO:0000256" key="5">
    <source>
        <dbReference type="ARBA" id="ARBA00022737"/>
    </source>
</evidence>
<dbReference type="SUPFAM" id="SSF103506">
    <property type="entry name" value="Mitochondrial carrier"/>
    <property type="match status" value="1"/>
</dbReference>
<evidence type="ECO:0000256" key="8">
    <source>
        <dbReference type="ARBA" id="ARBA00023136"/>
    </source>
</evidence>
<keyword evidence="7" id="KW-0496">Mitochondrion</keyword>
<evidence type="ECO:0000256" key="6">
    <source>
        <dbReference type="ARBA" id="ARBA00022792"/>
    </source>
</evidence>
<gene>
    <name evidence="11" type="ORF">F7725_024031</name>
</gene>
<sequence>MYRSPSSSSVDVILRHKRATVFGQMLSVNGRRALVVPTDVADYSAGRMTSEAVVSTSPAISSGPPAERDYHFVRSFVAGGVAGCCAKSTIAPLDRIKILLQAQNPHYKHLGVFATLKAVPKKEGFLGLYKGNGAMMVRIFPYGAIQFMAFEKYNKLLGKQFGISEHIHRLIAGSMAGLTAVIFTYPLDVIRARLAFQVTGEHRYTGIANAFQTIYLEEGGVSGFYRGLIPTLIGMAPYAGVSFFTFGTLKSLGLKHFPERLGQPSSDNPDVQVLKVHVNLLCGGVAGAIAQTISYPLDVARRRMQLGTVLPDSEKCSSLRKTLKYVYTEFGIKKGLYRGLSLNYIRCVPSQAVAFTTYEFMKQILHLN</sequence>
<evidence type="ECO:0000256" key="1">
    <source>
        <dbReference type="ARBA" id="ARBA00004448"/>
    </source>
</evidence>
<dbReference type="InterPro" id="IPR002167">
    <property type="entry name" value="GDC-like"/>
</dbReference>
<comment type="similarity">
    <text evidence="2 10">Belongs to the mitochondrial carrier (TC 2.A.29) family.</text>
</comment>
<dbReference type="GO" id="GO:0055085">
    <property type="term" value="P:transmembrane transport"/>
    <property type="evidence" value="ECO:0007669"/>
    <property type="project" value="InterPro"/>
</dbReference>
<evidence type="ECO:0000313" key="12">
    <source>
        <dbReference type="Proteomes" id="UP000518266"/>
    </source>
</evidence>
<dbReference type="PRINTS" id="PR00928">
    <property type="entry name" value="GRAVESDC"/>
</dbReference>
<reference evidence="11 12" key="1">
    <citation type="submission" date="2020-03" db="EMBL/GenBank/DDBJ databases">
        <title>Dissostichus mawsoni Genome sequencing and assembly.</title>
        <authorList>
            <person name="Park H."/>
        </authorList>
    </citation>
    <scope>NUCLEOTIDE SEQUENCE [LARGE SCALE GENOMIC DNA]</scope>
    <source>
        <strain evidence="11">DM0001</strain>
        <tissue evidence="11">Muscle</tissue>
    </source>
</reference>
<feature type="repeat" description="Solcar" evidence="9">
    <location>
        <begin position="70"/>
        <end position="156"/>
    </location>
</feature>
<evidence type="ECO:0000256" key="7">
    <source>
        <dbReference type="ARBA" id="ARBA00023128"/>
    </source>
</evidence>
<dbReference type="PRINTS" id="PR00926">
    <property type="entry name" value="MITOCARRIER"/>
</dbReference>
<comment type="subcellular location">
    <subcellularLocation>
        <location evidence="1">Mitochondrion inner membrane</location>
        <topology evidence="1">Multi-pass membrane protein</topology>
    </subcellularLocation>
</comment>
<dbReference type="InterPro" id="IPR018108">
    <property type="entry name" value="MCP_transmembrane"/>
</dbReference>
<proteinExistence type="inferred from homology"/>
<dbReference type="OrthoDB" id="270584at2759"/>
<dbReference type="GO" id="GO:0005743">
    <property type="term" value="C:mitochondrial inner membrane"/>
    <property type="evidence" value="ECO:0007669"/>
    <property type="project" value="UniProtKB-SubCell"/>
</dbReference>
<evidence type="ECO:0000313" key="11">
    <source>
        <dbReference type="EMBL" id="KAF3842080.1"/>
    </source>
</evidence>
<dbReference type="PANTHER" id="PTHR24089">
    <property type="entry name" value="SOLUTE CARRIER FAMILY 25"/>
    <property type="match status" value="1"/>
</dbReference>
<comment type="caution">
    <text evidence="11">The sequence shown here is derived from an EMBL/GenBank/DDBJ whole genome shotgun (WGS) entry which is preliminary data.</text>
</comment>
<feature type="repeat" description="Solcar" evidence="9">
    <location>
        <begin position="274"/>
        <end position="364"/>
    </location>
</feature>
<name>A0A7J5XYB9_DISMA</name>
<keyword evidence="3 10" id="KW-0813">Transport</keyword>
<dbReference type="EMBL" id="JAAKFY010000019">
    <property type="protein sequence ID" value="KAF3842080.1"/>
    <property type="molecule type" value="Genomic_DNA"/>
</dbReference>
<protein>
    <recommendedName>
        <fullName evidence="13">Graves disease carrier protein</fullName>
    </recommendedName>
</protein>
<dbReference type="Proteomes" id="UP000518266">
    <property type="component" value="Unassembled WGS sequence"/>
</dbReference>
<keyword evidence="5" id="KW-0677">Repeat</keyword>
<dbReference type="InterPro" id="IPR023395">
    <property type="entry name" value="MCP_dom_sf"/>
</dbReference>
<keyword evidence="4 9" id="KW-0812">Transmembrane</keyword>
<organism evidence="11 12">
    <name type="scientific">Dissostichus mawsoni</name>
    <name type="common">Antarctic cod</name>
    <dbReference type="NCBI Taxonomy" id="36200"/>
    <lineage>
        <taxon>Eukaryota</taxon>
        <taxon>Metazoa</taxon>
        <taxon>Chordata</taxon>
        <taxon>Craniata</taxon>
        <taxon>Vertebrata</taxon>
        <taxon>Euteleostomi</taxon>
        <taxon>Actinopterygii</taxon>
        <taxon>Neopterygii</taxon>
        <taxon>Teleostei</taxon>
        <taxon>Neoteleostei</taxon>
        <taxon>Acanthomorphata</taxon>
        <taxon>Eupercaria</taxon>
        <taxon>Perciformes</taxon>
        <taxon>Notothenioidei</taxon>
        <taxon>Nototheniidae</taxon>
        <taxon>Dissostichus</taxon>
    </lineage>
</organism>
<evidence type="ECO:0000256" key="4">
    <source>
        <dbReference type="ARBA" id="ARBA00022692"/>
    </source>
</evidence>
<evidence type="ECO:0008006" key="13">
    <source>
        <dbReference type="Google" id="ProtNLM"/>
    </source>
</evidence>
<dbReference type="InterPro" id="IPR002067">
    <property type="entry name" value="MCP"/>
</dbReference>
<evidence type="ECO:0000256" key="3">
    <source>
        <dbReference type="ARBA" id="ARBA00022448"/>
    </source>
</evidence>
<dbReference type="Pfam" id="PF00153">
    <property type="entry name" value="Mito_carr"/>
    <property type="match status" value="3"/>
</dbReference>
<evidence type="ECO:0000256" key="9">
    <source>
        <dbReference type="PROSITE-ProRule" id="PRU00282"/>
    </source>
</evidence>
<accession>A0A7J5XYB9</accession>
<dbReference type="AlphaFoldDB" id="A0A7J5XYB9"/>
<keyword evidence="12" id="KW-1185">Reference proteome</keyword>
<keyword evidence="6" id="KW-0999">Mitochondrion inner membrane</keyword>
<dbReference type="PROSITE" id="PS50920">
    <property type="entry name" value="SOLCAR"/>
    <property type="match status" value="3"/>
</dbReference>
<evidence type="ECO:0000256" key="10">
    <source>
        <dbReference type="RuleBase" id="RU000488"/>
    </source>
</evidence>
<evidence type="ECO:0000256" key="2">
    <source>
        <dbReference type="ARBA" id="ARBA00006375"/>
    </source>
</evidence>
<dbReference type="Gene3D" id="1.50.40.10">
    <property type="entry name" value="Mitochondrial carrier domain"/>
    <property type="match status" value="1"/>
</dbReference>